<evidence type="ECO:0000256" key="2">
    <source>
        <dbReference type="ARBA" id="ARBA00024195"/>
    </source>
</evidence>
<feature type="compositionally biased region" description="Polar residues" evidence="3">
    <location>
        <begin position="381"/>
        <end position="401"/>
    </location>
</feature>
<dbReference type="SUPFAM" id="SSF50494">
    <property type="entry name" value="Trypsin-like serine proteases"/>
    <property type="match status" value="1"/>
</dbReference>
<dbReference type="InterPro" id="IPR043504">
    <property type="entry name" value="Peptidase_S1_PA_chymotrypsin"/>
</dbReference>
<evidence type="ECO:0000256" key="1">
    <source>
        <dbReference type="ARBA" id="ARBA00023157"/>
    </source>
</evidence>
<feature type="region of interest" description="Disordered" evidence="3">
    <location>
        <begin position="352"/>
        <end position="417"/>
    </location>
</feature>
<name>A0A1S3G6B1_DIPOR</name>
<reference evidence="6" key="1">
    <citation type="submission" date="2025-08" db="UniProtKB">
        <authorList>
            <consortium name="RefSeq"/>
        </authorList>
    </citation>
    <scope>IDENTIFICATION</scope>
    <source>
        <tissue evidence="6">Kidney</tissue>
    </source>
</reference>
<feature type="region of interest" description="Disordered" evidence="3">
    <location>
        <begin position="430"/>
        <end position="464"/>
    </location>
</feature>
<dbReference type="PANTHER" id="PTHR24256">
    <property type="entry name" value="TRYPTASE-RELATED"/>
    <property type="match status" value="1"/>
</dbReference>
<dbReference type="AlphaFoldDB" id="A0A1S3G6B1"/>
<evidence type="ECO:0000256" key="3">
    <source>
        <dbReference type="SAM" id="MobiDB-lite"/>
    </source>
</evidence>
<feature type="compositionally biased region" description="Polar residues" evidence="3">
    <location>
        <begin position="438"/>
        <end position="464"/>
    </location>
</feature>
<organism evidence="5 6">
    <name type="scientific">Dipodomys ordii</name>
    <name type="common">Ord's kangaroo rat</name>
    <dbReference type="NCBI Taxonomy" id="10020"/>
    <lineage>
        <taxon>Eukaryota</taxon>
        <taxon>Metazoa</taxon>
        <taxon>Chordata</taxon>
        <taxon>Craniata</taxon>
        <taxon>Vertebrata</taxon>
        <taxon>Euteleostomi</taxon>
        <taxon>Mammalia</taxon>
        <taxon>Eutheria</taxon>
        <taxon>Euarchontoglires</taxon>
        <taxon>Glires</taxon>
        <taxon>Rodentia</taxon>
        <taxon>Castorimorpha</taxon>
        <taxon>Heteromyidae</taxon>
        <taxon>Dipodomyinae</taxon>
        <taxon>Dipodomys</taxon>
    </lineage>
</organism>
<comment type="similarity">
    <text evidence="2">Belongs to the peptidase S1 family. CLIP subfamily.</text>
</comment>
<dbReference type="InterPro" id="IPR051487">
    <property type="entry name" value="Ser/Thr_Proteases_Immune/Dev"/>
</dbReference>
<dbReference type="InParanoid" id="A0A1S3G6B1"/>
<protein>
    <submittedName>
        <fullName evidence="6">Uncharacterized protein LOC105995216</fullName>
    </submittedName>
</protein>
<dbReference type="Gene3D" id="2.40.10.10">
    <property type="entry name" value="Trypsin-like serine proteases"/>
    <property type="match status" value="1"/>
</dbReference>
<dbReference type="OrthoDB" id="6261922at2759"/>
<sequence>MERLLRLYYVFFFLPYCFVVPKDSKLGEGSLILGAASLDSLSEIPWMASISGSCQGIVLSRWWILSTANCVKKKKMSHLDISGINDPENIQHGQRICIHPKFDPEGGKDPVKADIGLILLDEALESDTISLSQSPNVSLKSCARCQYDNCQVYQFKSSKDFVSARVKKVPIHLLDLSVCHHEQSDLKKNEGFCIQGQLLQDCWVQQASPILCFLKNHLELVGLVHRASNICHYPAIIVRTAPYFTWLKRFIKASKKQTNSPPSNIRCRVESDHIPPILHGPEYTPTMVSHKHSIDSLDISVPTKPLKDSSGMFTLKEVQTSTESHKHTLGRSQVSKVGKFLVEPMRTASIARFSESDRNNSVQYHRTTPSHDKDFSRDSVIASTAKSSLPQLISDTSSAYDSNKPDTGKASSSSEETWNRVMAEIIKQWSPPLEEETQSTNAHSTTKAGSGVQSSGTTGKYDSTSKYGTETTANMEGYMDSLMSYTGNSWSKTKPSQVPSEVPLEFLTSDETMKKSKSWHTIFKGDNADSQVIGSTWIPPTGTVEPWKSSTQYHHTMRARTRNPTDSVRFQSPLTTQKENFHMLPIAKVYASKSPKIVTYGHTNDDFEDKHTGYHVQSTITPSQGRSPIGPRIHPITDFEPDFVE</sequence>
<accession>A0A1S3G6B1</accession>
<dbReference type="InterPro" id="IPR001254">
    <property type="entry name" value="Trypsin_dom"/>
</dbReference>
<dbReference type="KEGG" id="dord:105995216"/>
<dbReference type="SMART" id="SM00020">
    <property type="entry name" value="Tryp_SPc"/>
    <property type="match status" value="1"/>
</dbReference>
<dbReference type="GeneID" id="105995216"/>
<dbReference type="Proteomes" id="UP000081671">
    <property type="component" value="Unplaced"/>
</dbReference>
<proteinExistence type="inferred from homology"/>
<feature type="region of interest" description="Disordered" evidence="3">
    <location>
        <begin position="619"/>
        <end position="645"/>
    </location>
</feature>
<keyword evidence="1" id="KW-1015">Disulfide bond</keyword>
<dbReference type="GO" id="GO:0006508">
    <property type="term" value="P:proteolysis"/>
    <property type="evidence" value="ECO:0007669"/>
    <property type="project" value="InterPro"/>
</dbReference>
<dbReference type="GO" id="GO:0004252">
    <property type="term" value="F:serine-type endopeptidase activity"/>
    <property type="evidence" value="ECO:0007669"/>
    <property type="project" value="InterPro"/>
</dbReference>
<gene>
    <name evidence="6" type="primary">LOC105995216</name>
</gene>
<evidence type="ECO:0000313" key="5">
    <source>
        <dbReference type="Proteomes" id="UP000081671"/>
    </source>
</evidence>
<dbReference type="RefSeq" id="XP_012884361.1">
    <property type="nucleotide sequence ID" value="XM_013028907.1"/>
</dbReference>
<evidence type="ECO:0000313" key="6">
    <source>
        <dbReference type="RefSeq" id="XP_012884361.1"/>
    </source>
</evidence>
<feature type="domain" description="Peptidase S1" evidence="4">
    <location>
        <begin position="32"/>
        <end position="252"/>
    </location>
</feature>
<evidence type="ECO:0000259" key="4">
    <source>
        <dbReference type="PROSITE" id="PS50240"/>
    </source>
</evidence>
<dbReference type="InterPro" id="IPR009003">
    <property type="entry name" value="Peptidase_S1_PA"/>
</dbReference>
<dbReference type="Pfam" id="PF00089">
    <property type="entry name" value="Trypsin"/>
    <property type="match status" value="1"/>
</dbReference>
<keyword evidence="5" id="KW-1185">Reference proteome</keyword>
<dbReference type="PROSITE" id="PS50240">
    <property type="entry name" value="TRYPSIN_DOM"/>
    <property type="match status" value="1"/>
</dbReference>